<keyword evidence="3" id="KW-0479">Metal-binding</keyword>
<comment type="catalytic activity">
    <reaction evidence="3 4">
        <text>(R)-4'-phosphopantothenate + L-cysteine + CTP = N-[(R)-4-phosphopantothenoyl]-L-cysteine + CMP + diphosphate + H(+)</text>
        <dbReference type="Rhea" id="RHEA:19397"/>
        <dbReference type="ChEBI" id="CHEBI:10986"/>
        <dbReference type="ChEBI" id="CHEBI:15378"/>
        <dbReference type="ChEBI" id="CHEBI:33019"/>
        <dbReference type="ChEBI" id="CHEBI:35235"/>
        <dbReference type="ChEBI" id="CHEBI:37563"/>
        <dbReference type="ChEBI" id="CHEBI:59458"/>
        <dbReference type="ChEBI" id="CHEBI:60377"/>
        <dbReference type="EC" id="6.3.2.5"/>
    </reaction>
</comment>
<keyword evidence="9" id="KW-1185">Reference proteome</keyword>
<feature type="binding site" evidence="3">
    <location>
        <position position="347"/>
    </location>
    <ligand>
        <name>CTP</name>
        <dbReference type="ChEBI" id="CHEBI:37563"/>
    </ligand>
</feature>
<dbReference type="Gene3D" id="3.40.50.1950">
    <property type="entry name" value="Flavin prenyltransferase-like"/>
    <property type="match status" value="1"/>
</dbReference>
<dbReference type="GO" id="GO:0046872">
    <property type="term" value="F:metal ion binding"/>
    <property type="evidence" value="ECO:0007669"/>
    <property type="project" value="UniProtKB-KW"/>
</dbReference>
<gene>
    <name evidence="3" type="primary">coaBC</name>
    <name evidence="7" type="ORF">ADU70_0722</name>
    <name evidence="8" type="ORF">ADU72_2002</name>
</gene>
<evidence type="ECO:0000313" key="8">
    <source>
        <dbReference type="EMBL" id="AMV67923.1"/>
    </source>
</evidence>
<dbReference type="HAMAP" id="MF_02225">
    <property type="entry name" value="CoaBC"/>
    <property type="match status" value="1"/>
</dbReference>
<dbReference type="InterPro" id="IPR036551">
    <property type="entry name" value="Flavin_trans-like"/>
</dbReference>
<dbReference type="Proteomes" id="UP000076244">
    <property type="component" value="Chromosome"/>
</dbReference>
<evidence type="ECO:0000256" key="1">
    <source>
        <dbReference type="ARBA" id="ARBA00022793"/>
    </source>
</evidence>
<comment type="similarity">
    <text evidence="3 4">In the N-terminal section; belongs to the HFCD (homo-oligomeric flavin containing Cys decarboxylase) superfamily.</text>
</comment>
<feature type="binding site" evidence="3">
    <location>
        <position position="343"/>
    </location>
    <ligand>
        <name>CTP</name>
        <dbReference type="ChEBI" id="CHEBI:37563"/>
    </ligand>
</feature>
<dbReference type="InterPro" id="IPR035929">
    <property type="entry name" value="CoaB-like_sf"/>
</dbReference>
<dbReference type="PANTHER" id="PTHR14359">
    <property type="entry name" value="HOMO-OLIGOMERIC FLAVIN CONTAINING CYS DECARBOXYLASE FAMILY"/>
    <property type="match status" value="1"/>
</dbReference>
<dbReference type="SUPFAM" id="SSF52507">
    <property type="entry name" value="Homo-oligomeric flavin-containing Cys decarboxylases, HFCD"/>
    <property type="match status" value="1"/>
</dbReference>
<dbReference type="EMBL" id="CP012275">
    <property type="protein sequence ID" value="AMV62220.1"/>
    <property type="molecule type" value="Genomic_DNA"/>
</dbReference>
<keyword evidence="1 3" id="KW-0210">Decarboxylase</keyword>
<feature type="binding site" evidence="3">
    <location>
        <position position="329"/>
    </location>
    <ligand>
        <name>CTP</name>
        <dbReference type="ChEBI" id="CHEBI:37563"/>
    </ligand>
</feature>
<dbReference type="EC" id="6.3.2.5" evidence="3"/>
<evidence type="ECO:0000259" key="6">
    <source>
        <dbReference type="Pfam" id="PF04127"/>
    </source>
</evidence>
<proteinExistence type="inferred from homology"/>
<keyword evidence="3 4" id="KW-0285">Flavoprotein</keyword>
<evidence type="ECO:0000313" key="7">
    <source>
        <dbReference type="EMBL" id="AMV62220.1"/>
    </source>
</evidence>
<accession>A0AAC9FI93</accession>
<dbReference type="EMBL" id="CP012288">
    <property type="protein sequence ID" value="AMV67923.1"/>
    <property type="molecule type" value="Genomic_DNA"/>
</dbReference>
<comment type="pathway">
    <text evidence="3 4">Cofactor biosynthesis; coenzyme A biosynthesis; CoA from (R)-pantothenate: step 2/5.</text>
</comment>
<comment type="cofactor">
    <cofactor evidence="3">
        <name>Mg(2+)</name>
        <dbReference type="ChEBI" id="CHEBI:18420"/>
    </cofactor>
</comment>
<comment type="caution">
    <text evidence="3">Lacks conserved residue(s) required for the propagation of feature annotation.</text>
</comment>
<dbReference type="Gene3D" id="3.40.50.10300">
    <property type="entry name" value="CoaB-like"/>
    <property type="match status" value="1"/>
</dbReference>
<dbReference type="EC" id="4.1.1.36" evidence="3"/>
<evidence type="ECO:0000256" key="4">
    <source>
        <dbReference type="RuleBase" id="RU364078"/>
    </source>
</evidence>
<comment type="cofactor">
    <cofactor evidence="3">
        <name>FMN</name>
        <dbReference type="ChEBI" id="CHEBI:58210"/>
    </cofactor>
    <text evidence="3">Binds 1 FMN per subunit.</text>
</comment>
<dbReference type="RefSeq" id="WP_226997396.1">
    <property type="nucleotide sequence ID" value="NZ_BAAAXI010000171.1"/>
</dbReference>
<keyword evidence="3 4" id="KW-0436">Ligase</keyword>
<keyword evidence="2 3" id="KW-0456">Lyase</keyword>
<dbReference type="SUPFAM" id="SSF102645">
    <property type="entry name" value="CoaB-like"/>
    <property type="match status" value="1"/>
</dbReference>
<name>A0AAC9FI93_9LACO</name>
<keyword evidence="3 4" id="KW-0288">FMN</keyword>
<dbReference type="InterPro" id="IPR003382">
    <property type="entry name" value="Flavoprotein"/>
</dbReference>
<dbReference type="NCBIfam" id="TIGR00521">
    <property type="entry name" value="coaBC_dfp"/>
    <property type="match status" value="1"/>
</dbReference>
<comment type="catalytic activity">
    <reaction evidence="3 4">
        <text>N-[(R)-4-phosphopantothenoyl]-L-cysteine + H(+) = (R)-4'-phosphopantetheine + CO2</text>
        <dbReference type="Rhea" id="RHEA:16793"/>
        <dbReference type="ChEBI" id="CHEBI:15378"/>
        <dbReference type="ChEBI" id="CHEBI:16526"/>
        <dbReference type="ChEBI" id="CHEBI:59458"/>
        <dbReference type="ChEBI" id="CHEBI:61723"/>
        <dbReference type="EC" id="4.1.1.36"/>
    </reaction>
</comment>
<dbReference type="GO" id="GO:0004633">
    <property type="term" value="F:phosphopantothenoylcysteine decarboxylase activity"/>
    <property type="evidence" value="ECO:0007669"/>
    <property type="project" value="UniProtKB-UniRule"/>
</dbReference>
<evidence type="ECO:0000256" key="2">
    <source>
        <dbReference type="ARBA" id="ARBA00023239"/>
    </source>
</evidence>
<feature type="binding site" evidence="3">
    <location>
        <position position="283"/>
    </location>
    <ligand>
        <name>CTP</name>
        <dbReference type="ChEBI" id="CHEBI:37563"/>
    </ligand>
</feature>
<dbReference type="InterPro" id="IPR007085">
    <property type="entry name" value="DNA/pantothenate-metab_flavo_C"/>
</dbReference>
<comment type="function">
    <text evidence="3">Catalyzes two sequential steps in the biosynthesis of coenzyme A. In the first step cysteine is conjugated to 4'-phosphopantothenate to form 4-phosphopantothenoylcysteine. In the second step the latter compound is decarboxylated to form 4'-phosphopantotheine.</text>
</comment>
<dbReference type="KEGG" id="pdm:ADU72_2002"/>
<dbReference type="GO" id="GO:0015941">
    <property type="term" value="P:pantothenate catabolic process"/>
    <property type="evidence" value="ECO:0007669"/>
    <property type="project" value="InterPro"/>
</dbReference>
<dbReference type="Pfam" id="PF04127">
    <property type="entry name" value="DFP"/>
    <property type="match status" value="1"/>
</dbReference>
<dbReference type="Proteomes" id="UP000076405">
    <property type="component" value="Chromosome"/>
</dbReference>
<protein>
    <recommendedName>
        <fullName evidence="3">Coenzyme A biosynthesis bifunctional protein CoaBC</fullName>
    </recommendedName>
    <alternativeName>
        <fullName evidence="3">DNA/pantothenate metabolism flavoprotein</fullName>
    </alternativeName>
    <alternativeName>
        <fullName evidence="3">Phosphopantothenoylcysteine synthetase/decarboxylase</fullName>
        <shortName evidence="3">PPCS-PPCDC</shortName>
    </alternativeName>
    <domain>
        <recommendedName>
            <fullName evidence="3">Phosphopantothenoylcysteine decarboxylase</fullName>
            <shortName evidence="3">PPC decarboxylase</shortName>
            <shortName evidence="3">PPC-DC</shortName>
            <ecNumber evidence="3">4.1.1.36</ecNumber>
        </recommendedName>
        <alternativeName>
            <fullName evidence="3">CoaC</fullName>
        </alternativeName>
    </domain>
    <domain>
        <recommendedName>
            <fullName evidence="3">Phosphopantothenate--cysteine ligase</fullName>
            <ecNumber evidence="3">6.3.2.5</ecNumber>
        </recommendedName>
        <alternativeName>
            <fullName evidence="3">CoaB</fullName>
        </alternativeName>
        <alternativeName>
            <fullName evidence="3">Phosphopantothenoylcysteine synthetase</fullName>
            <shortName evidence="3">PPC synthetase</shortName>
            <shortName evidence="3">PPC-S</shortName>
        </alternativeName>
    </domain>
</protein>
<feature type="domain" description="DNA/pantothenate metabolism flavoprotein C-terminal" evidence="6">
    <location>
        <begin position="191"/>
        <end position="401"/>
    </location>
</feature>
<feature type="region of interest" description="Phosphopantothenoylcysteine decarboxylase" evidence="3">
    <location>
        <begin position="1"/>
        <end position="194"/>
    </location>
</feature>
<organism evidence="7 10">
    <name type="scientific">Pediococcus damnosus</name>
    <dbReference type="NCBI Taxonomy" id="51663"/>
    <lineage>
        <taxon>Bacteria</taxon>
        <taxon>Bacillati</taxon>
        <taxon>Bacillota</taxon>
        <taxon>Bacilli</taxon>
        <taxon>Lactobacillales</taxon>
        <taxon>Lactobacillaceae</taxon>
        <taxon>Pediococcus</taxon>
    </lineage>
</organism>
<reference evidence="9 10" key="1">
    <citation type="journal article" date="2016" name="PLoS ONE">
        <title>The Identification of Novel Diagnostic Marker Genes for the Detection of Beer Spoiling Pediococcus damnosus Strains Using the BlAst Diagnostic Gene findEr.</title>
        <authorList>
            <person name="Behr J."/>
            <person name="Geissler A.J."/>
            <person name="Schmid J."/>
            <person name="Zehe A."/>
            <person name="Vogel R.F."/>
        </authorList>
    </citation>
    <scope>NUCLEOTIDE SEQUENCE [LARGE SCALE GENOMIC DNA]</scope>
    <source>
        <strain evidence="7 10">TMW 2.1533</strain>
        <strain evidence="8 9">TMW 2.1535</strain>
    </source>
</reference>
<evidence type="ECO:0000259" key="5">
    <source>
        <dbReference type="Pfam" id="PF02441"/>
    </source>
</evidence>
<dbReference type="AlphaFoldDB" id="A0AAC9FI93"/>
<dbReference type="Pfam" id="PF02441">
    <property type="entry name" value="Flavoprotein"/>
    <property type="match status" value="1"/>
</dbReference>
<feature type="domain" description="Flavoprotein" evidence="5">
    <location>
        <begin position="5"/>
        <end position="173"/>
    </location>
</feature>
<keyword evidence="3" id="KW-0511">Multifunctional enzyme</keyword>
<comment type="pathway">
    <text evidence="3 4">Cofactor biosynthesis; coenzyme A biosynthesis; CoA from (R)-pantothenate: step 3/5.</text>
</comment>
<dbReference type="GO" id="GO:0010181">
    <property type="term" value="F:FMN binding"/>
    <property type="evidence" value="ECO:0007669"/>
    <property type="project" value="UniProtKB-UniRule"/>
</dbReference>
<feature type="binding site" evidence="3">
    <location>
        <begin position="311"/>
        <end position="314"/>
    </location>
    <ligand>
        <name>CTP</name>
        <dbReference type="ChEBI" id="CHEBI:37563"/>
    </ligand>
</feature>
<sequence length="404" mass="44049">MWKNKHITFFITGGIAVYKTVELIRTFQKAGAEVRVAMTKTATQFVSKNTFQTISKHTVQTDLFEQATPAAVAHVELADWTELAIVVPATANIMSKMAVGMADDFVSTTLLALSVPVVIVPAMNVHMWNNAATQRNVQALKNDGVHVMEPDDGPLAEGYSGKGRFPDTMAIFDYVTNLSENLVNSKLAKFNGKRVLITAGGTREYIDPVRYISNKSSGKMGYALAKVAQKNGASVTLISANVTLPVPQGVKLVQVETVAELSKAVHSYFATTDVFIMAAAVSDYRPIHFVDHKIKKLAESSNLTIKLEETPDILKSLKQVRTNQIVVGFAAETNDLLDNAKKKLDSKGADIIVANDVSQADIGFGSEDNAITILQHDTENIKVSKANKRIIARKILEVIAKRFT</sequence>
<comment type="function">
    <text evidence="4">Catalyzes two steps in the biosynthesis of coenzyme A. In the first step cysteine is conjugated to 4'-phosphopantothenate to form 4-phosphopantothenoylcysteine, in the latter compound is decarboxylated to form 4'-phosphopantotheine.</text>
</comment>
<dbReference type="GO" id="GO:0004632">
    <property type="term" value="F:phosphopantothenate--cysteine ligase activity"/>
    <property type="evidence" value="ECO:0007669"/>
    <property type="project" value="UniProtKB-UniRule"/>
</dbReference>
<evidence type="ECO:0000313" key="9">
    <source>
        <dbReference type="Proteomes" id="UP000076244"/>
    </source>
</evidence>
<dbReference type="InterPro" id="IPR005252">
    <property type="entry name" value="CoaBC"/>
</dbReference>
<keyword evidence="3" id="KW-0460">Magnesium</keyword>
<dbReference type="PANTHER" id="PTHR14359:SF6">
    <property type="entry name" value="PHOSPHOPANTOTHENOYLCYSTEINE DECARBOXYLASE"/>
    <property type="match status" value="1"/>
</dbReference>
<feature type="binding site" evidence="3">
    <location>
        <position position="293"/>
    </location>
    <ligand>
        <name>CTP</name>
        <dbReference type="ChEBI" id="CHEBI:37563"/>
    </ligand>
</feature>
<evidence type="ECO:0000313" key="10">
    <source>
        <dbReference type="Proteomes" id="UP000076405"/>
    </source>
</evidence>
<dbReference type="GO" id="GO:0071513">
    <property type="term" value="C:phosphopantothenoylcysteine decarboxylase complex"/>
    <property type="evidence" value="ECO:0007669"/>
    <property type="project" value="TreeGrafter"/>
</dbReference>
<evidence type="ECO:0000256" key="3">
    <source>
        <dbReference type="HAMAP-Rule" id="MF_02225"/>
    </source>
</evidence>
<comment type="similarity">
    <text evidence="3 4">In the C-terminal section; belongs to the PPC synthetase family.</text>
</comment>
<dbReference type="GO" id="GO:0015937">
    <property type="term" value="P:coenzyme A biosynthetic process"/>
    <property type="evidence" value="ECO:0007669"/>
    <property type="project" value="UniProtKB-UniRule"/>
</dbReference>
<feature type="region of interest" description="Phosphopantothenate--cysteine ligase" evidence="3">
    <location>
        <begin position="195"/>
        <end position="404"/>
    </location>
</feature>